<dbReference type="SMART" id="SM00255">
    <property type="entry name" value="TIR"/>
    <property type="match status" value="1"/>
</dbReference>
<gene>
    <name evidence="3" type="ORF">GCM10010990_04540</name>
</gene>
<dbReference type="Pfam" id="PF13676">
    <property type="entry name" value="TIR_2"/>
    <property type="match status" value="1"/>
</dbReference>
<feature type="compositionally biased region" description="Low complexity" evidence="1">
    <location>
        <begin position="41"/>
        <end position="52"/>
    </location>
</feature>
<evidence type="ECO:0000313" key="4">
    <source>
        <dbReference type="Proteomes" id="UP000612349"/>
    </source>
</evidence>
<feature type="compositionally biased region" description="Polar residues" evidence="1">
    <location>
        <begin position="53"/>
        <end position="87"/>
    </location>
</feature>
<keyword evidence="4" id="KW-1185">Reference proteome</keyword>
<name>A0A917DQW7_9SPHN</name>
<dbReference type="InterPro" id="IPR000157">
    <property type="entry name" value="TIR_dom"/>
</dbReference>
<proteinExistence type="predicted"/>
<feature type="compositionally biased region" description="Basic and acidic residues" evidence="1">
    <location>
        <begin position="91"/>
        <end position="127"/>
    </location>
</feature>
<dbReference type="InterPro" id="IPR035897">
    <property type="entry name" value="Toll_tir_struct_dom_sf"/>
</dbReference>
<dbReference type="OrthoDB" id="4774809at2"/>
<reference evidence="3" key="1">
    <citation type="journal article" date="2014" name="Int. J. Syst. Evol. Microbiol.">
        <title>Complete genome sequence of Corynebacterium casei LMG S-19264T (=DSM 44701T), isolated from a smear-ripened cheese.</title>
        <authorList>
            <consortium name="US DOE Joint Genome Institute (JGI-PGF)"/>
            <person name="Walter F."/>
            <person name="Albersmeier A."/>
            <person name="Kalinowski J."/>
            <person name="Ruckert C."/>
        </authorList>
    </citation>
    <scope>NUCLEOTIDE SEQUENCE</scope>
    <source>
        <strain evidence="3">CGMCC 1.15360</strain>
    </source>
</reference>
<reference evidence="3" key="2">
    <citation type="submission" date="2020-09" db="EMBL/GenBank/DDBJ databases">
        <authorList>
            <person name="Sun Q."/>
            <person name="Zhou Y."/>
        </authorList>
    </citation>
    <scope>NUCLEOTIDE SEQUENCE</scope>
    <source>
        <strain evidence="3">CGMCC 1.15360</strain>
    </source>
</reference>
<dbReference type="SUPFAM" id="SSF52200">
    <property type="entry name" value="Toll/Interleukin receptor TIR domain"/>
    <property type="match status" value="1"/>
</dbReference>
<evidence type="ECO:0000259" key="2">
    <source>
        <dbReference type="PROSITE" id="PS50104"/>
    </source>
</evidence>
<comment type="caution">
    <text evidence="3">The sequence shown here is derived from an EMBL/GenBank/DDBJ whole genome shotgun (WGS) entry which is preliminary data.</text>
</comment>
<dbReference type="PROSITE" id="PS50104">
    <property type="entry name" value="TIR"/>
    <property type="match status" value="1"/>
</dbReference>
<sequence>MSLSQDRATLIRLNKQLGDLRSKEAGEVKKIADAQKKIDNAQRSAQRTSSSSMAKTYMSTASREAQKLQTAQANQSRIANQAASKTQEIGKLQERISREEERERKKDMAAEDRRRREDTARQKRSEEAAAANTQALQQRIADLEAQVSQFIEAEAGNAPRFSPVAPPGESDAYDVFISHAWEDKDDFVRELAEKATAAGLRVWYDEFAMKWGDSLRQKIDEGLSGSYFGVAVLSPSFFAKQWTGYELDGLVERALSGEGRLLPIWHRLTKDDVAKAAPSLANRLALSTSLMSVDEIVRELVNLRDIYKTKSDDPSGGDQGEP</sequence>
<protein>
    <recommendedName>
        <fullName evidence="2">TIR domain-containing protein</fullName>
    </recommendedName>
</protein>
<dbReference type="AlphaFoldDB" id="A0A917DQW7"/>
<dbReference type="Gene3D" id="3.40.50.10140">
    <property type="entry name" value="Toll/interleukin-1 receptor homology (TIR) domain"/>
    <property type="match status" value="1"/>
</dbReference>
<feature type="region of interest" description="Disordered" evidence="1">
    <location>
        <begin position="34"/>
        <end position="133"/>
    </location>
</feature>
<dbReference type="GO" id="GO:0007165">
    <property type="term" value="P:signal transduction"/>
    <property type="evidence" value="ECO:0007669"/>
    <property type="project" value="InterPro"/>
</dbReference>
<dbReference type="EMBL" id="BMIP01000001">
    <property type="protein sequence ID" value="GGD58281.1"/>
    <property type="molecule type" value="Genomic_DNA"/>
</dbReference>
<accession>A0A917DQW7</accession>
<evidence type="ECO:0000313" key="3">
    <source>
        <dbReference type="EMBL" id="GGD58281.1"/>
    </source>
</evidence>
<dbReference type="Proteomes" id="UP000612349">
    <property type="component" value="Unassembled WGS sequence"/>
</dbReference>
<evidence type="ECO:0000256" key="1">
    <source>
        <dbReference type="SAM" id="MobiDB-lite"/>
    </source>
</evidence>
<organism evidence="3 4">
    <name type="scientific">Croceicoccus mobilis</name>
    <dbReference type="NCBI Taxonomy" id="1703339"/>
    <lineage>
        <taxon>Bacteria</taxon>
        <taxon>Pseudomonadati</taxon>
        <taxon>Pseudomonadota</taxon>
        <taxon>Alphaproteobacteria</taxon>
        <taxon>Sphingomonadales</taxon>
        <taxon>Erythrobacteraceae</taxon>
        <taxon>Croceicoccus</taxon>
    </lineage>
</organism>
<feature type="domain" description="TIR" evidence="2">
    <location>
        <begin position="171"/>
        <end position="304"/>
    </location>
</feature>